<feature type="transmembrane region" description="Helical" evidence="1">
    <location>
        <begin position="36"/>
        <end position="54"/>
    </location>
</feature>
<evidence type="ECO:0000256" key="1">
    <source>
        <dbReference type="SAM" id="Phobius"/>
    </source>
</evidence>
<organism evidence="2 3">
    <name type="scientific">Brumimicrobium glaciale</name>
    <dbReference type="NCBI Taxonomy" id="200475"/>
    <lineage>
        <taxon>Bacteria</taxon>
        <taxon>Pseudomonadati</taxon>
        <taxon>Bacteroidota</taxon>
        <taxon>Flavobacteriia</taxon>
        <taxon>Flavobacteriales</taxon>
        <taxon>Crocinitomicaceae</taxon>
        <taxon>Brumimicrobium</taxon>
    </lineage>
</organism>
<reference evidence="2 3" key="1">
    <citation type="submission" date="2019-02" db="EMBL/GenBank/DDBJ databases">
        <title>Genome sequence of the sea-ice species Brumimicrobium glaciale.</title>
        <authorList>
            <person name="Bowman J.P."/>
        </authorList>
    </citation>
    <scope>NUCLEOTIDE SEQUENCE [LARGE SCALE GENOMIC DNA]</scope>
    <source>
        <strain evidence="2 3">IC156</strain>
    </source>
</reference>
<keyword evidence="3" id="KW-1185">Reference proteome</keyword>
<keyword evidence="1" id="KW-0472">Membrane</keyword>
<gene>
    <name evidence="2" type="ORF">ERX46_00400</name>
</gene>
<accession>A0A4Q4KR16</accession>
<feature type="transmembrane region" description="Helical" evidence="1">
    <location>
        <begin position="5"/>
        <end position="24"/>
    </location>
</feature>
<name>A0A4Q4KR16_9FLAO</name>
<comment type="caution">
    <text evidence="2">The sequence shown here is derived from an EMBL/GenBank/DDBJ whole genome shotgun (WGS) entry which is preliminary data.</text>
</comment>
<evidence type="ECO:0000313" key="2">
    <source>
        <dbReference type="EMBL" id="RYM35485.1"/>
    </source>
</evidence>
<evidence type="ECO:0000313" key="3">
    <source>
        <dbReference type="Proteomes" id="UP000293952"/>
    </source>
</evidence>
<proteinExistence type="predicted"/>
<sequence length="62" mass="6895">MKLLLYSVSLFLSAIFFANLIYFIDLSTKGADAETAIMRSAVGMVICLLIVFLMKKMKLTGK</sequence>
<dbReference type="Proteomes" id="UP000293952">
    <property type="component" value="Unassembled WGS sequence"/>
</dbReference>
<protein>
    <submittedName>
        <fullName evidence="2">Uncharacterized protein</fullName>
    </submittedName>
</protein>
<dbReference type="AlphaFoldDB" id="A0A4Q4KR16"/>
<keyword evidence="1" id="KW-0812">Transmembrane</keyword>
<dbReference type="EMBL" id="SETE01000001">
    <property type="protein sequence ID" value="RYM35485.1"/>
    <property type="molecule type" value="Genomic_DNA"/>
</dbReference>
<dbReference type="RefSeq" id="WP_130091852.1">
    <property type="nucleotide sequence ID" value="NZ_SETE01000001.1"/>
</dbReference>
<keyword evidence="1" id="KW-1133">Transmembrane helix</keyword>